<dbReference type="PROSITE" id="PS50980">
    <property type="entry name" value="COA_CT_NTER"/>
    <property type="match status" value="1"/>
</dbReference>
<dbReference type="Gene3D" id="3.90.226.10">
    <property type="entry name" value="2-enoyl-CoA Hydratase, Chain A, domain 1"/>
    <property type="match status" value="1"/>
</dbReference>
<comment type="subcellular location">
    <subcellularLocation>
        <location evidence="1">Cytoplasm</location>
    </subcellularLocation>
</comment>
<gene>
    <name evidence="8" type="ORF">FO470_18850</name>
</gene>
<feature type="domain" description="CoA carboxyltransferase N-terminal" evidence="7">
    <location>
        <begin position="74"/>
        <end position="350"/>
    </location>
</feature>
<dbReference type="InterPro" id="IPR011762">
    <property type="entry name" value="COA_CT_N"/>
</dbReference>
<dbReference type="SUPFAM" id="SSF52096">
    <property type="entry name" value="ClpP/crotonase"/>
    <property type="match status" value="1"/>
</dbReference>
<dbReference type="InterPro" id="IPR029045">
    <property type="entry name" value="ClpP/crotonase-like_dom_sf"/>
</dbReference>
<dbReference type="InterPro" id="IPR017556">
    <property type="entry name" value="Malonate_beta"/>
</dbReference>
<proteinExistence type="inferred from homology"/>
<evidence type="ECO:0000256" key="5">
    <source>
        <dbReference type="NCBIfam" id="TIGR03130"/>
    </source>
</evidence>
<keyword evidence="6" id="KW-0812">Transmembrane</keyword>
<dbReference type="EMBL" id="VMBP01000007">
    <property type="protein sequence ID" value="TSJ60245.1"/>
    <property type="molecule type" value="Genomic_DNA"/>
</dbReference>
<protein>
    <recommendedName>
        <fullName evidence="5">Malonate decarboxylase acyl carrier protein</fullName>
    </recommendedName>
</protein>
<dbReference type="Pfam" id="PF06857">
    <property type="entry name" value="ACP"/>
    <property type="match status" value="1"/>
</dbReference>
<dbReference type="PANTHER" id="PTHR42995:SF1">
    <property type="entry name" value="MALONATE DECARBOXYLASE BETA SUBUNIT"/>
    <property type="match status" value="1"/>
</dbReference>
<comment type="caution">
    <text evidence="8">The sequence shown here is derived from an EMBL/GenBank/DDBJ whole genome shotgun (WGS) entry which is preliminary data.</text>
</comment>
<dbReference type="InterPro" id="IPR023439">
    <property type="entry name" value="Mal_deCO2ase/Cit_lyase_ACP"/>
</dbReference>
<evidence type="ECO:0000256" key="2">
    <source>
        <dbReference type="ARBA" id="ARBA00022490"/>
    </source>
</evidence>
<keyword evidence="3" id="KW-0597">Phosphoprotein</keyword>
<accession>A0ABY3DLW5</accession>
<keyword evidence="2" id="KW-0963">Cytoplasm</keyword>
<evidence type="ECO:0000313" key="8">
    <source>
        <dbReference type="EMBL" id="TSJ60245.1"/>
    </source>
</evidence>
<dbReference type="Pfam" id="PF01039">
    <property type="entry name" value="Carboxyl_trans"/>
    <property type="match status" value="1"/>
</dbReference>
<organism evidence="8 9">
    <name type="scientific">Ancylobacter moscoviensis</name>
    <dbReference type="NCBI Taxonomy" id="2597768"/>
    <lineage>
        <taxon>Bacteria</taxon>
        <taxon>Pseudomonadati</taxon>
        <taxon>Pseudomonadota</taxon>
        <taxon>Alphaproteobacteria</taxon>
        <taxon>Hyphomicrobiales</taxon>
        <taxon>Xanthobacteraceae</taxon>
        <taxon>Ancylobacter</taxon>
    </lineage>
</organism>
<dbReference type="NCBIfam" id="NF005530">
    <property type="entry name" value="PRK07189.1"/>
    <property type="match status" value="1"/>
</dbReference>
<dbReference type="InterPro" id="IPR009662">
    <property type="entry name" value="Malonate_deCO2ase_dsu"/>
</dbReference>
<feature type="transmembrane region" description="Helical" evidence="6">
    <location>
        <begin position="244"/>
        <end position="265"/>
    </location>
</feature>
<keyword evidence="4" id="KW-0808">Transferase</keyword>
<evidence type="ECO:0000256" key="1">
    <source>
        <dbReference type="ARBA" id="ARBA00004496"/>
    </source>
</evidence>
<evidence type="ECO:0000256" key="3">
    <source>
        <dbReference type="ARBA" id="ARBA00022553"/>
    </source>
</evidence>
<evidence type="ECO:0000259" key="7">
    <source>
        <dbReference type="PROSITE" id="PS50980"/>
    </source>
</evidence>
<dbReference type="InterPro" id="IPR034733">
    <property type="entry name" value="AcCoA_carboxyl_beta"/>
</dbReference>
<keyword evidence="9" id="KW-1185">Reference proteome</keyword>
<evidence type="ECO:0000256" key="4">
    <source>
        <dbReference type="ARBA" id="ARBA00022679"/>
    </source>
</evidence>
<keyword evidence="6" id="KW-0472">Membrane</keyword>
<sequence length="376" mass="38883">MEIIELRFPGDRPIARRAHVGVVGSGDLEVLLSPAGETTVTIRTSVDGFGPTWQATLARFFARHPVAARVEINDAGATPGVVSLRLAQALEGDAGMTSAATLLNRRSFVEMNARERARALLDAGSFRELLGPFEHVESPWLAPQGIVPQSDDGVVVARGAIDGVPAVVLAIEGAFQGGSTGEVSGAKIAGSLERALADAEAGRPIRPVLVFETGGVRLQEANLGLAAMAEIHAALVALRRHVPVVGVIAGLVGCFGGMSITAGLASRLIMTRQGRLGLNGPEVIEQNAGIAELDSRDQALIWSLTGGEVRTVTGLADTLVADDADALAAAVRAAFANGAPGPASSARIDFWRARLARLPEPATGAALASLWSGDRT</sequence>
<name>A0ABY3DLW5_9HYPH</name>
<evidence type="ECO:0000313" key="9">
    <source>
        <dbReference type="Proteomes" id="UP000315321"/>
    </source>
</evidence>
<evidence type="ECO:0000256" key="6">
    <source>
        <dbReference type="SAM" id="Phobius"/>
    </source>
</evidence>
<dbReference type="RefSeq" id="WP_144344539.1">
    <property type="nucleotide sequence ID" value="NZ_VMBP01000007.1"/>
</dbReference>
<keyword evidence="6" id="KW-1133">Transmembrane helix</keyword>
<dbReference type="NCBIfam" id="TIGR03130">
    <property type="entry name" value="malonate_delta"/>
    <property type="match status" value="1"/>
</dbReference>
<dbReference type="HAMAP" id="MF_00710">
    <property type="entry name" value="Malonate_deCO2ase_dsu"/>
    <property type="match status" value="1"/>
</dbReference>
<reference evidence="8 9" key="1">
    <citation type="submission" date="2019-07" db="EMBL/GenBank/DDBJ databases">
        <authorList>
            <person name="Grouzdev D.S."/>
        </authorList>
    </citation>
    <scope>NUCLEOTIDE SEQUENCE [LARGE SCALE GENOMIC DNA]</scope>
    <source>
        <strain evidence="8 9">3C</strain>
    </source>
</reference>
<dbReference type="PANTHER" id="PTHR42995">
    <property type="entry name" value="ACETYL-COENZYME A CARBOXYLASE CARBOXYL TRANSFERASE SUBUNIT BETA, CHLOROPLASTIC"/>
    <property type="match status" value="1"/>
</dbReference>
<dbReference type="Proteomes" id="UP000315321">
    <property type="component" value="Unassembled WGS sequence"/>
</dbReference>
<dbReference type="NCBIfam" id="TIGR03133">
    <property type="entry name" value="malonate_beta"/>
    <property type="match status" value="1"/>
</dbReference>